<dbReference type="EMBL" id="METP01000030">
    <property type="protein sequence ID" value="OGC06002.1"/>
    <property type="molecule type" value="Genomic_DNA"/>
</dbReference>
<evidence type="ECO:0000256" key="5">
    <source>
        <dbReference type="ARBA" id="ARBA00023316"/>
    </source>
</evidence>
<dbReference type="CDD" id="cd16913">
    <property type="entry name" value="YkuD_like"/>
    <property type="match status" value="1"/>
</dbReference>
<dbReference type="InterPro" id="IPR038063">
    <property type="entry name" value="Transpep_catalytic_dom"/>
</dbReference>
<keyword evidence="7" id="KW-0732">Signal</keyword>
<keyword evidence="3 6" id="KW-0133">Cell shape</keyword>
<dbReference type="GO" id="GO:0071555">
    <property type="term" value="P:cell wall organization"/>
    <property type="evidence" value="ECO:0007669"/>
    <property type="project" value="UniProtKB-UniRule"/>
</dbReference>
<feature type="signal peptide" evidence="7">
    <location>
        <begin position="1"/>
        <end position="26"/>
    </location>
</feature>
<keyword evidence="4 6" id="KW-0573">Peptidoglycan synthesis</keyword>
<feature type="active site" description="Nucleophile" evidence="6">
    <location>
        <position position="164"/>
    </location>
</feature>
<dbReference type="Pfam" id="PF03734">
    <property type="entry name" value="YkuD"/>
    <property type="match status" value="1"/>
</dbReference>
<evidence type="ECO:0000256" key="4">
    <source>
        <dbReference type="ARBA" id="ARBA00022984"/>
    </source>
</evidence>
<dbReference type="PROSITE" id="PS52029">
    <property type="entry name" value="LD_TPASE"/>
    <property type="match status" value="1"/>
</dbReference>
<accession>A0A1F4RCU4</accession>
<gene>
    <name evidence="9" type="ORF">A3H38_01225</name>
</gene>
<keyword evidence="2" id="KW-0808">Transferase</keyword>
<dbReference type="Proteomes" id="UP000176938">
    <property type="component" value="Unassembled WGS sequence"/>
</dbReference>
<dbReference type="UniPathway" id="UPA00219"/>
<evidence type="ECO:0000256" key="3">
    <source>
        <dbReference type="ARBA" id="ARBA00022960"/>
    </source>
</evidence>
<feature type="chain" id="PRO_5009514187" description="L,D-TPase catalytic domain-containing protein" evidence="7">
    <location>
        <begin position="27"/>
        <end position="189"/>
    </location>
</feature>
<dbReference type="Gene3D" id="2.40.440.10">
    <property type="entry name" value="L,D-transpeptidase catalytic domain-like"/>
    <property type="match status" value="1"/>
</dbReference>
<organism evidence="9 10">
    <name type="scientific">candidate division WOR-1 bacterium RIFCSPLOWO2_02_FULL_46_20</name>
    <dbReference type="NCBI Taxonomy" id="1802567"/>
    <lineage>
        <taxon>Bacteria</taxon>
        <taxon>Bacillati</taxon>
        <taxon>Saganbacteria</taxon>
    </lineage>
</organism>
<evidence type="ECO:0000259" key="8">
    <source>
        <dbReference type="PROSITE" id="PS52029"/>
    </source>
</evidence>
<evidence type="ECO:0000256" key="1">
    <source>
        <dbReference type="ARBA" id="ARBA00004752"/>
    </source>
</evidence>
<dbReference type="GO" id="GO:0009252">
    <property type="term" value="P:peptidoglycan biosynthetic process"/>
    <property type="evidence" value="ECO:0007669"/>
    <property type="project" value="UniProtKB-UniPathway"/>
</dbReference>
<evidence type="ECO:0000313" key="9">
    <source>
        <dbReference type="EMBL" id="OGC06002.1"/>
    </source>
</evidence>
<sequence length="189" mass="21914">MNLFRFKRKILVLGLLIGWLALGSHTHQGQKDQDSVRLIFLKQKVLAFAQKYGNQDVIIVSKRERLLFYCRNGKVVTNEKWQGFTYNFPVKVALAGKYYKTPEGEMYIDGKNPRSKFIRFLSFSNPGDYGLHSAPTRYAKYLEQMEKKDPNFVFATKKDDTRGCVQVENRVIKYLYAKADVNTPVLVMP</sequence>
<evidence type="ECO:0000256" key="6">
    <source>
        <dbReference type="PROSITE-ProRule" id="PRU01373"/>
    </source>
</evidence>
<reference evidence="9 10" key="1">
    <citation type="journal article" date="2016" name="Nat. Commun.">
        <title>Thousands of microbial genomes shed light on interconnected biogeochemical processes in an aquifer system.</title>
        <authorList>
            <person name="Anantharaman K."/>
            <person name="Brown C.T."/>
            <person name="Hug L.A."/>
            <person name="Sharon I."/>
            <person name="Castelle C.J."/>
            <person name="Probst A.J."/>
            <person name="Thomas B.C."/>
            <person name="Singh A."/>
            <person name="Wilkins M.J."/>
            <person name="Karaoz U."/>
            <person name="Brodie E.L."/>
            <person name="Williams K.H."/>
            <person name="Hubbard S.S."/>
            <person name="Banfield J.F."/>
        </authorList>
    </citation>
    <scope>NUCLEOTIDE SEQUENCE [LARGE SCALE GENOMIC DNA]</scope>
</reference>
<dbReference type="AlphaFoldDB" id="A0A1F4RCU4"/>
<dbReference type="GO" id="GO:0008360">
    <property type="term" value="P:regulation of cell shape"/>
    <property type="evidence" value="ECO:0007669"/>
    <property type="project" value="UniProtKB-UniRule"/>
</dbReference>
<feature type="domain" description="L,D-TPase catalytic" evidence="8">
    <location>
        <begin position="56"/>
        <end position="188"/>
    </location>
</feature>
<evidence type="ECO:0000256" key="2">
    <source>
        <dbReference type="ARBA" id="ARBA00022679"/>
    </source>
</evidence>
<name>A0A1F4RCU4_UNCSA</name>
<comment type="pathway">
    <text evidence="1 6">Cell wall biogenesis; peptidoglycan biosynthesis.</text>
</comment>
<dbReference type="GO" id="GO:0016740">
    <property type="term" value="F:transferase activity"/>
    <property type="evidence" value="ECO:0007669"/>
    <property type="project" value="UniProtKB-KW"/>
</dbReference>
<evidence type="ECO:0000313" key="10">
    <source>
        <dbReference type="Proteomes" id="UP000176938"/>
    </source>
</evidence>
<comment type="caution">
    <text evidence="9">The sequence shown here is derived from an EMBL/GenBank/DDBJ whole genome shotgun (WGS) entry which is preliminary data.</text>
</comment>
<proteinExistence type="predicted"/>
<feature type="active site" description="Proton donor/acceptor" evidence="6">
    <location>
        <position position="132"/>
    </location>
</feature>
<dbReference type="SUPFAM" id="SSF141523">
    <property type="entry name" value="L,D-transpeptidase catalytic domain-like"/>
    <property type="match status" value="1"/>
</dbReference>
<keyword evidence="5 6" id="KW-0961">Cell wall biogenesis/degradation</keyword>
<evidence type="ECO:0000256" key="7">
    <source>
        <dbReference type="SAM" id="SignalP"/>
    </source>
</evidence>
<dbReference type="InterPro" id="IPR005490">
    <property type="entry name" value="LD_TPept_cat_dom"/>
</dbReference>
<protein>
    <recommendedName>
        <fullName evidence="8">L,D-TPase catalytic domain-containing protein</fullName>
    </recommendedName>
</protein>